<sequence length="88" mass="10366">MWVSLYTLMLLLEKFCVCIYPCVDSFVKLLFYGSARNGVFRLIIIYARIKQICKLLLTLYLQQVIKTILSITNKSKNDNYPKNKRKPL</sequence>
<keyword evidence="1" id="KW-0732">Signal</keyword>
<accession>A0AAD5PAH1</accession>
<name>A0AAD5PAH1_9FUNG</name>
<dbReference type="EMBL" id="JAIXMP010000027">
    <property type="protein sequence ID" value="KAI9252976.1"/>
    <property type="molecule type" value="Genomic_DNA"/>
</dbReference>
<dbReference type="AlphaFoldDB" id="A0AAD5PAH1"/>
<evidence type="ECO:0000313" key="2">
    <source>
        <dbReference type="EMBL" id="KAI9252976.1"/>
    </source>
</evidence>
<evidence type="ECO:0008006" key="4">
    <source>
        <dbReference type="Google" id="ProtNLM"/>
    </source>
</evidence>
<feature type="signal peptide" evidence="1">
    <location>
        <begin position="1"/>
        <end position="18"/>
    </location>
</feature>
<protein>
    <recommendedName>
        <fullName evidence="4">Secreted protein</fullName>
    </recommendedName>
</protein>
<comment type="caution">
    <text evidence="2">The sequence shown here is derived from an EMBL/GenBank/DDBJ whole genome shotgun (WGS) entry which is preliminary data.</text>
</comment>
<proteinExistence type="predicted"/>
<organism evidence="2 3">
    <name type="scientific">Phascolomyces articulosus</name>
    <dbReference type="NCBI Taxonomy" id="60185"/>
    <lineage>
        <taxon>Eukaryota</taxon>
        <taxon>Fungi</taxon>
        <taxon>Fungi incertae sedis</taxon>
        <taxon>Mucoromycota</taxon>
        <taxon>Mucoromycotina</taxon>
        <taxon>Mucoromycetes</taxon>
        <taxon>Mucorales</taxon>
        <taxon>Lichtheimiaceae</taxon>
        <taxon>Phascolomyces</taxon>
    </lineage>
</organism>
<evidence type="ECO:0000256" key="1">
    <source>
        <dbReference type="SAM" id="SignalP"/>
    </source>
</evidence>
<reference evidence="2" key="1">
    <citation type="journal article" date="2022" name="IScience">
        <title>Evolution of zygomycete secretomes and the origins of terrestrial fungal ecologies.</title>
        <authorList>
            <person name="Chang Y."/>
            <person name="Wang Y."/>
            <person name="Mondo S."/>
            <person name="Ahrendt S."/>
            <person name="Andreopoulos W."/>
            <person name="Barry K."/>
            <person name="Beard J."/>
            <person name="Benny G.L."/>
            <person name="Blankenship S."/>
            <person name="Bonito G."/>
            <person name="Cuomo C."/>
            <person name="Desiro A."/>
            <person name="Gervers K.A."/>
            <person name="Hundley H."/>
            <person name="Kuo A."/>
            <person name="LaButti K."/>
            <person name="Lang B.F."/>
            <person name="Lipzen A."/>
            <person name="O'Donnell K."/>
            <person name="Pangilinan J."/>
            <person name="Reynolds N."/>
            <person name="Sandor L."/>
            <person name="Smith M.E."/>
            <person name="Tsang A."/>
            <person name="Grigoriev I.V."/>
            <person name="Stajich J.E."/>
            <person name="Spatafora J.W."/>
        </authorList>
    </citation>
    <scope>NUCLEOTIDE SEQUENCE</scope>
    <source>
        <strain evidence="2">RSA 2281</strain>
    </source>
</reference>
<dbReference type="Proteomes" id="UP001209540">
    <property type="component" value="Unassembled WGS sequence"/>
</dbReference>
<gene>
    <name evidence="2" type="ORF">BDA99DRAFT_520552</name>
</gene>
<keyword evidence="3" id="KW-1185">Reference proteome</keyword>
<reference evidence="2" key="2">
    <citation type="submission" date="2023-02" db="EMBL/GenBank/DDBJ databases">
        <authorList>
            <consortium name="DOE Joint Genome Institute"/>
            <person name="Mondo S.J."/>
            <person name="Chang Y."/>
            <person name="Wang Y."/>
            <person name="Ahrendt S."/>
            <person name="Andreopoulos W."/>
            <person name="Barry K."/>
            <person name="Beard J."/>
            <person name="Benny G.L."/>
            <person name="Blankenship S."/>
            <person name="Bonito G."/>
            <person name="Cuomo C."/>
            <person name="Desiro A."/>
            <person name="Gervers K.A."/>
            <person name="Hundley H."/>
            <person name="Kuo A."/>
            <person name="LaButti K."/>
            <person name="Lang B.F."/>
            <person name="Lipzen A."/>
            <person name="O'Donnell K."/>
            <person name="Pangilinan J."/>
            <person name="Reynolds N."/>
            <person name="Sandor L."/>
            <person name="Smith M.W."/>
            <person name="Tsang A."/>
            <person name="Grigoriev I.V."/>
            <person name="Stajich J.E."/>
            <person name="Spatafora J.W."/>
        </authorList>
    </citation>
    <scope>NUCLEOTIDE SEQUENCE</scope>
    <source>
        <strain evidence="2">RSA 2281</strain>
    </source>
</reference>
<feature type="chain" id="PRO_5042250244" description="Secreted protein" evidence="1">
    <location>
        <begin position="19"/>
        <end position="88"/>
    </location>
</feature>
<evidence type="ECO:0000313" key="3">
    <source>
        <dbReference type="Proteomes" id="UP001209540"/>
    </source>
</evidence>